<feature type="compositionally biased region" description="Basic and acidic residues" evidence="2">
    <location>
        <begin position="1429"/>
        <end position="1443"/>
    </location>
</feature>
<dbReference type="FunFam" id="3.40.50.300:FF:002063">
    <property type="entry name" value="DNA helicase related protein"/>
    <property type="match status" value="1"/>
</dbReference>
<feature type="region of interest" description="Disordered" evidence="2">
    <location>
        <begin position="1630"/>
        <end position="1672"/>
    </location>
</feature>
<evidence type="ECO:0000313" key="4">
    <source>
        <dbReference type="EMBL" id="KZX17426.1"/>
    </source>
</evidence>
<dbReference type="Gene3D" id="3.40.50.300">
    <property type="entry name" value="P-loop containing nucleotide triphosphate hydrolases"/>
    <property type="match status" value="3"/>
</dbReference>
<name>A0A166F8Z1_9EURY</name>
<evidence type="ECO:0000256" key="1">
    <source>
        <dbReference type="SAM" id="Coils"/>
    </source>
</evidence>
<dbReference type="InterPro" id="IPR041679">
    <property type="entry name" value="DNA2/NAM7-like_C"/>
</dbReference>
<proteinExistence type="predicted"/>
<dbReference type="Pfam" id="PF13087">
    <property type="entry name" value="AAA_12"/>
    <property type="match status" value="1"/>
</dbReference>
<feature type="compositionally biased region" description="Low complexity" evidence="2">
    <location>
        <begin position="2115"/>
        <end position="2134"/>
    </location>
</feature>
<dbReference type="PATRIC" id="fig|55758.3.peg.199"/>
<dbReference type="InterPro" id="IPR049468">
    <property type="entry name" value="Restrct_endonuc-II-like_dom"/>
</dbReference>
<dbReference type="PANTHER" id="PTHR10887:SF530">
    <property type="entry name" value="SUPERFAMILY I DNA HELICASES"/>
    <property type="match status" value="1"/>
</dbReference>
<gene>
    <name evidence="4" type="ORF">MBFIL_01790</name>
</gene>
<dbReference type="InterPro" id="IPR011335">
    <property type="entry name" value="Restrct_endonuc-II-like"/>
</dbReference>
<organism evidence="4 5">
    <name type="scientific">Methanobrevibacter filiformis</name>
    <dbReference type="NCBI Taxonomy" id="55758"/>
    <lineage>
        <taxon>Archaea</taxon>
        <taxon>Methanobacteriati</taxon>
        <taxon>Methanobacteriota</taxon>
        <taxon>Methanomada group</taxon>
        <taxon>Methanobacteria</taxon>
        <taxon>Methanobacteriales</taxon>
        <taxon>Methanobacteriaceae</taxon>
        <taxon>Methanobrevibacter</taxon>
    </lineage>
</organism>
<feature type="region of interest" description="Disordered" evidence="2">
    <location>
        <begin position="1905"/>
        <end position="1925"/>
    </location>
</feature>
<dbReference type="Pfam" id="PF13195">
    <property type="entry name" value="DUF4011"/>
    <property type="match status" value="1"/>
</dbReference>
<feature type="region of interest" description="Disordered" evidence="2">
    <location>
        <begin position="1428"/>
        <end position="1451"/>
    </location>
</feature>
<evidence type="ECO:0000256" key="2">
    <source>
        <dbReference type="SAM" id="MobiDB-lite"/>
    </source>
</evidence>
<dbReference type="SUPFAM" id="SSF52980">
    <property type="entry name" value="Restriction endonuclease-like"/>
    <property type="match status" value="1"/>
</dbReference>
<feature type="compositionally biased region" description="Basic and acidic residues" evidence="2">
    <location>
        <begin position="1640"/>
        <end position="1658"/>
    </location>
</feature>
<feature type="coiled-coil region" evidence="1">
    <location>
        <begin position="1973"/>
        <end position="2000"/>
    </location>
</feature>
<dbReference type="PROSITE" id="PS50206">
    <property type="entry name" value="RHODANESE_3"/>
    <property type="match status" value="1"/>
</dbReference>
<dbReference type="EMBL" id="LWMT01000021">
    <property type="protein sequence ID" value="KZX17426.1"/>
    <property type="molecule type" value="Genomic_DNA"/>
</dbReference>
<feature type="domain" description="Rhodanese" evidence="3">
    <location>
        <begin position="125"/>
        <end position="157"/>
    </location>
</feature>
<dbReference type="Pfam" id="PF18741">
    <property type="entry name" value="MTES_1575"/>
    <property type="match status" value="1"/>
</dbReference>
<evidence type="ECO:0000259" key="3">
    <source>
        <dbReference type="PROSITE" id="PS50206"/>
    </source>
</evidence>
<dbReference type="SUPFAM" id="SSF52540">
    <property type="entry name" value="P-loop containing nucleoside triphosphate hydrolases"/>
    <property type="match status" value="1"/>
</dbReference>
<dbReference type="RefSeq" id="WP_066970562.1">
    <property type="nucleotide sequence ID" value="NZ_LWMT01000021.1"/>
</dbReference>
<sequence length="2333" mass="270947">MVKTSSKKITKEFENLRKNLLDLTSRNQLLNFKPRAKTLEVINNSPTHIYQVLVLQEKKMQFIPKEKSKDNEDSVEDKVNKKSSKFHNLWEHPPIDLTIFKEGNTSLQTNLTPSELQKRLFYINQQAKTMLQEQGYNILYLAIGFLEWKDNIKPKEGKKAPLVLIPMTMKRKKVGKSFSLYWSGEEIQTNISLKAKLKEEGLDLPKFSPKPYIEAIDHYFKEVKNTISKSPATRSWKIIPDIALGFFSFTKFVMYNDLDPNSWKDVDLTQHELIDAIFNPKHHDSENSFKEEDIDFELSYNDMYHVLDADSSQIAAIEDVKAGKNLVVEGPPGTGKSQTIVNLIAELLASGKSVLFVSEKMAALEVVKSRLDSVGLGKFILELHSHKTRRKQILKELQKSLHEQSKAKLDMTQIINKLDSLKLVLDNYAEVIHKQMYEIQMSPYELYGLKELAEDQFTKKNMILPLVKVSSPESVTKKELDDIIGNLESLAELYEALGTKNPWNKCSPKSLLPGDLREIELLINDSLFALDDFVGESNKLNEVYGIKVPTDITTYKKSLKGLELLENHTSELIDSSVITNKRWYNNPEEGNYLIEQLNNYQKSKDIMDKFKDSAIYQNLNPIIQEFEKFTNKKFKLFSNKSHKDEVKSLYKPNFQNKLSNDKAILKDLKDLKRFIKQKEEIETIESKGNSFFGELWHLNTSIKDLKNVTEWMSEFSYLLKSGIYTKRTIELFSNSLFDMDFNSTLEDYVKSGEEFYKKLKKLESKLNPRSKLIFKKETDYVSFDKWRNQLNEWKGQLSSLHLWSQYLNIKDSCLNTSARGFVKSIEERNIKKEDVRYLVYGNFADSLLNIIFQENETLSIFIGELHENKISEFDKLDLDIIKLNRKRIFYKLSENTPKIFGETDNEEAKILAGEFTRKQGHLPLRTLLEKAGGIVKQIKPCFMMSPLSIAQYLDPTNPKLEFDVVIFDEASQVKPEDALGAFMRAKTAVVMGDTQQLPPTSFFDQLAMGESEEETATALDMESILHLCKLSFPVRMLKWHYRSRHESLINVSNKEFYDNQLLVYPSPSHDTEELGLKSIYNPDTIYDKGKSSSNRGEAREVVKEIFNHLRRYGDKKSLGVGTFSVAQMNAILEELEIERKKHPEMEPLFSDKNEERFFVKNLETIQGDERDVILISIGYGFDQFQKMTLNFGPLNQEGGERRLNVLITRAREKCIVFSNFKSYDMHLTSNPPFGVKALKNFLSYAENLSSKIKQNQEIRESENFEDSVYNFLIENNYEVDKQVGAAGFKIDLAIVDENNPGKYLLGIECDGEMYSSSRVARDRDRLRQQVLIGLGWKLYRLWSTDWYRNREISRTKLLDHIKKVKEQTITEELQAEEQRKAYEKKLKEEIKREKERLEREKEQKIAEEKLEEERRKREELTELEELEEKEYKTTKEESEHEKIEEETEDENKLVNREIETTSINSEDETLFEKENTSIIEQGTISGEAIIEQGTISGEDLNFKENFSINDSNNFITQHDNENNNKFSIINNKNIGFNPKYNKKENKVEDINDTIEIEKIETNEKIEENNGKYAIKSAPINEKQNIPEKKPLNNFNDYKNENTIENNINDNTIEDNIKDNEFTSEIEINEEPKLNTNDNESNIKNKFDRDNGINKDNDINKNSPINNHENELVNDNEIKEDNEHDRSNDNKNNINFIDTFINKVLDKQAPDNEVVDEEYKDNFPKESKFKTIINSLKNLNQWKNNKSLDYNQIDSEDLNLNQDIDDDSYKNDPDDYLINKENEKDENITVEYDDININSKNIENIIDNNIYETTEKEKNIEELKKIPEYADNEENNEIQHIEFTKKESIEHSNLKKEMENHSVDSFEKTKVKDNNYKIKDKYINPKDKIIFELENTTYNDINADQNPISNSGSENNNNNNNIIKPNIIRSNENKDVESSNISYEVKKEKIEFKSKLDLELNNELHDGNVNSYDNKIIEKNVKELDTKIKDYDENNEVDENRINQDYNDIKNMSIDNLKINLENEDNFVVDDIEIMDDFNLISLNSMDNKLKSVTGTISEIKSQVNYINKSLREIEDPIYYTKHIAIKNNNNNNNKNNNRIAKVNSLENNDFEVKNKINNTSNSSTNITNNKISNNYRNDTNKTNEENIKNVESAEKENDTYRSSDSLSISSLEKLYNSSNEEVAKYISDIVTLKGPIHKIEVIAIIKESCNTKRATPKLKKTINNGISEAESSGEIFIIDDFLFSSQNSEIQVRKRNKPNIDLISNEEIEENIKLSLKNNSSLFNNDLVKEVASKFGFRNTSAKTTKKIINVIDSMIVQGIVINNDNKIQLNNI</sequence>
<dbReference type="OrthoDB" id="45637at2157"/>
<dbReference type="STRING" id="55758.MBFIL_01790"/>
<dbReference type="InterPro" id="IPR045055">
    <property type="entry name" value="DNA2/NAM7-like"/>
</dbReference>
<keyword evidence="1" id="KW-0175">Coiled coil</keyword>
<dbReference type="InterPro" id="IPR025103">
    <property type="entry name" value="DUF4011"/>
</dbReference>
<dbReference type="InterPro" id="IPR047187">
    <property type="entry name" value="SF1_C_Upf1"/>
</dbReference>
<keyword evidence="5" id="KW-1185">Reference proteome</keyword>
<dbReference type="PANTHER" id="PTHR10887">
    <property type="entry name" value="DNA2/NAM7 HELICASE FAMILY"/>
    <property type="match status" value="1"/>
</dbReference>
<dbReference type="InterPro" id="IPR001763">
    <property type="entry name" value="Rhodanese-like_dom"/>
</dbReference>
<protein>
    <recommendedName>
        <fullName evidence="3">Rhodanese domain-containing protein</fullName>
    </recommendedName>
</protein>
<dbReference type="Proteomes" id="UP000077066">
    <property type="component" value="Unassembled WGS sequence"/>
</dbReference>
<dbReference type="InterPro" id="IPR027417">
    <property type="entry name" value="P-loop_NTPase"/>
</dbReference>
<accession>A0A166F8Z1</accession>
<reference evidence="4 5" key="1">
    <citation type="submission" date="2016-04" db="EMBL/GenBank/DDBJ databases">
        <title>Genome sequence of Methanobrevibacter filiformis DSM 11501.</title>
        <authorList>
            <person name="Poehlein A."/>
            <person name="Seedorf H."/>
            <person name="Daniel R."/>
        </authorList>
    </citation>
    <scope>NUCLEOTIDE SEQUENCE [LARGE SCALE GENOMIC DNA]</scope>
    <source>
        <strain evidence="4 5">DSM 11501</strain>
    </source>
</reference>
<feature type="region of interest" description="Disordered" evidence="2">
    <location>
        <begin position="2115"/>
        <end position="2141"/>
    </location>
</feature>
<comment type="caution">
    <text evidence="4">The sequence shown here is derived from an EMBL/GenBank/DDBJ whole genome shotgun (WGS) entry which is preliminary data.</text>
</comment>
<dbReference type="CDD" id="cd18808">
    <property type="entry name" value="SF1_C_Upf1"/>
    <property type="match status" value="1"/>
</dbReference>
<evidence type="ECO:0000313" key="5">
    <source>
        <dbReference type="Proteomes" id="UP000077066"/>
    </source>
</evidence>